<dbReference type="NCBIfam" id="TIGR03696">
    <property type="entry name" value="Rhs_assc_core"/>
    <property type="match status" value="1"/>
</dbReference>
<dbReference type="Pfam" id="PF12256">
    <property type="entry name" value="TcdB_toxin_midN"/>
    <property type="match status" value="1"/>
</dbReference>
<keyword evidence="3" id="KW-0843">Virulence</keyword>
<dbReference type="Gene3D" id="2.60.40.10">
    <property type="entry name" value="Immunoglobulins"/>
    <property type="match status" value="2"/>
</dbReference>
<dbReference type="InterPro" id="IPR036116">
    <property type="entry name" value="FN3_sf"/>
</dbReference>
<evidence type="ECO:0000259" key="5">
    <source>
        <dbReference type="PROSITE" id="PS50853"/>
    </source>
</evidence>
<evidence type="ECO:0000313" key="7">
    <source>
        <dbReference type="Proteomes" id="UP000737113"/>
    </source>
</evidence>
<reference evidence="6" key="1">
    <citation type="submission" date="2020-04" db="EMBL/GenBank/DDBJ databases">
        <title>Description of Shewanella salipaludis sp. nov., isolated from a salt marsh.</title>
        <authorList>
            <person name="Park S."/>
            <person name="Yoon J.-H."/>
        </authorList>
    </citation>
    <scope>NUCLEOTIDE SEQUENCE</scope>
    <source>
        <strain evidence="6">SHSM-M6</strain>
    </source>
</reference>
<dbReference type="PANTHER" id="PTHR32305:SF15">
    <property type="entry name" value="PROTEIN RHSA-RELATED"/>
    <property type="match status" value="1"/>
</dbReference>
<evidence type="ECO:0000256" key="4">
    <source>
        <dbReference type="SAM" id="MobiDB-lite"/>
    </source>
</evidence>
<protein>
    <recommendedName>
        <fullName evidence="5">Fibronectin type-III domain-containing protein</fullName>
    </recommendedName>
</protein>
<dbReference type="SUPFAM" id="SSF49265">
    <property type="entry name" value="Fibronectin type III"/>
    <property type="match status" value="1"/>
</dbReference>
<dbReference type="InterPro" id="IPR022385">
    <property type="entry name" value="Rhs_assc_core"/>
</dbReference>
<comment type="subcellular location">
    <subcellularLocation>
        <location evidence="1">Secreted</location>
    </subcellularLocation>
</comment>
<dbReference type="InterPro" id="IPR050708">
    <property type="entry name" value="T6SS_VgrG/RHS"/>
</dbReference>
<dbReference type="InterPro" id="IPR022045">
    <property type="entry name" value="TcdB_toxin_mid/N"/>
</dbReference>
<feature type="region of interest" description="Disordered" evidence="4">
    <location>
        <begin position="2244"/>
        <end position="2266"/>
    </location>
</feature>
<dbReference type="SUPFAM" id="SSF69318">
    <property type="entry name" value="Integrin alpha N-terminal domain"/>
    <property type="match status" value="2"/>
</dbReference>
<dbReference type="InterPro" id="IPR006530">
    <property type="entry name" value="YD"/>
</dbReference>
<dbReference type="GO" id="GO:0005576">
    <property type="term" value="C:extracellular region"/>
    <property type="evidence" value="ECO:0007669"/>
    <property type="project" value="UniProtKB-SubCell"/>
</dbReference>
<evidence type="ECO:0000256" key="2">
    <source>
        <dbReference type="ARBA" id="ARBA00022525"/>
    </source>
</evidence>
<proteinExistence type="predicted"/>
<evidence type="ECO:0000313" key="6">
    <source>
        <dbReference type="EMBL" id="NMH67195.1"/>
    </source>
</evidence>
<dbReference type="InterPro" id="IPR003961">
    <property type="entry name" value="FN3_dom"/>
</dbReference>
<dbReference type="Pfam" id="PF03534">
    <property type="entry name" value="SpvB"/>
    <property type="match status" value="1"/>
</dbReference>
<feature type="domain" description="Fibronectin type-III" evidence="5">
    <location>
        <begin position="46"/>
        <end position="137"/>
    </location>
</feature>
<dbReference type="InterPro" id="IPR003284">
    <property type="entry name" value="Sal_SpvB"/>
</dbReference>
<dbReference type="SMART" id="SM00060">
    <property type="entry name" value="FN3"/>
    <property type="match status" value="2"/>
</dbReference>
<sequence>MASPTTTSYTRTGRSNGSYKYQLRSCNTSGCSSWKASSAVTVLLPPPAPVSISVPTTTVTNGSIAISWAASSTATSYTLQESVNNGAWTTIVSPTSNSYSRTGRPNGSYKYQVRACNTSGCSSWKASSAVTVLLPPPTPASISVPTTTVTNGSIAISWPAAGTATSYTLQESVNSGSWTTLASPTTTSYTRTVRSNGSYKYQVRACNASGCSGWTVSQAVTVVLPPEWMQTIPAEVPDATGSDTPPTEEIDLSAVALKGSAGVSGGQASYQIPIDLPPGRNGVQPTVSLSYNSQGGNGIVGVGWALNAGSAISRCAATYAQDGFTRAVTFDAASDRLCLDGQRLMAVSGTYGANGTVYRTEMDSFVKVVQSGGINSATASFIVYKPDGNSATYGTESNSRFAPSGLTTVLSWKVAQESFSNGANTIDYEYDDSIAGEHLLSNIYYSGSNERYVEFIYSPRNDTRLSFIAGGKISTQRRLSQINTYIKELIKTNSYIISYDNSKSSNRSLLTRVQQCSEANNNQQCAPATTFTWSDQYVTVKTSEYAIDGLGSTFYSLRGIFGEGYRPIASDGDINGDGVMDWPGYFSDAELQLVTPNSIKLRNRNFDDLTYSTISVIFDANQDGRSDSFEIKNNKLYIALTTDSGVGRFEYAGIDLPHPQDDLLNAGDYNGDGWPDLMIRKGEYPAYSNAKLYLYTHSQNPSAPYSENNRQLVHSYVYSYSPGTPSDGVSFIGDADGNGLSDVLISGKTLKHAFGVSGSWPRKFLLNQGNGFTSKSLPQISRNTGVDSDLFEFIMDINGDGLVDWLYWAKNQAKANQPTELWYRLNNGKADFAPAVSFNQKVFAARSFATLADNGSEEPLEFSFPKYSNAFKVADVDGDGTAELLLPGDRLLESCGYVSTSGIARRVCGDGIYGQYQTGTQRGVNAPIPANLDKSIYRYNAIKFTLNAAGTIVPTTISTDFIGTPQASMEDINGDGLTDMLFMFKPHSLNAIYPDLASSTIVNAEGHYLSRNYGAGSGASSADYQPVDYLQAATDGLGNSNEWRYRPLSTGEASAGQEKLYSTDHDEVGSGYVHFASSMYVVQSFKQSNGQGGDNETQYAYKGAMYNLQGRGFTGFNQIWEQDVQRNKTVHSTFKQKFPYVGLLTSQEVSVDGAVVLKTNNTWADNPQHSVAGVYHNILTNSVHQNWDLDGTKMSKVEQTIVPADVDKWGNIKKQSRTVTDYIDGLANSYTSTVETEFAANEANWWLRKFNWVKTSTAAAVRGWSNDPAGTTDVAQWQKQTVDSWDSVHKRPTSITVSASNSSCSRLEETQFNAYGLPNWTKVTGQDSNCNQLPPRQTAFSYTKGGTSAEADGYLPYEVTNAKGHVTKTEYDMGFGLPTKVTAPNSIVTATKYDAIGRPVQVKQTGSPTRYLRYLLASDGDNAPQDNANIAAVMTRTTGAGMPETEQYFDGRGRLLRSATQGFDGGYQYQDKHYDAPGRLTRESIPYGNGTAAEYTEFGDFDALDRPGRRSIPNGKSGGLESSYSYSGLKTDISVEGRTMSRTYGSQGWLYETVDAKSGSNRFAYDAAGRPLVIRDANTHDIKASYNGFGHKTQVIDPNQGTTSFGYNTLGEIDRQTDANGVLQTYMHDTLGRITSKVTTGGNASGTASFLWDSLKKGLLSSETENGVTRSYGYTAALQLSQTTVTVGTVSNTVKHQYDGFYGRPKGLVYPNGLTLQYTYNDYGYLNATSNAASGYVYREISTMDEAGHITGAKLANNIMTESRVYNPEGTMASVEVDAPLGRIHGHYYDTYDAFMNLRNERNGITGLEKSYAYDDLNRLSQYSFSNSGFALYDTSSPFAATVNYDYDKVGNLLKKTDYSANSSNAYRYGGAACAAGSNAGPNAVCQLDKLSGSTVSFQYDKRGNLRLGDGLSMTYNAMDKPLNITGRGPGNSTVTGFVYGSDNMRAKQTRTVSGSSTTTYYVDKYYEVDNDGSWRAYLDDVAVLSYTPQRSHLLQFTLRDRLGSATTLADQNGNIASQRYFDPFGRTATSSKAGALGDLLDTNKNRRGFTDHEHLNEQQLIHMNGRVYDYNLGRFMSVDPFIQSPTSTQSVNPYSYIMNNPLAGTDPTGYCSTGSHIKDHDVAGCTSIEFGSGGAGKKKKSNATITQNGANSYTASFQLGKNTTLEVDFKVNDVGSLGARNAMWTDQNGNPSSPPAGFNGGETVSIGVIPGPFGLPMPGPKSPEQIANDEAAAKALTGFLNELAGASSSPPPPEDHDSVEMRQPSRKVEKFENTIPEDYFNTSPRYQLVNQNGRWKTIDGNGNAFTPKGEYEFVTQEGQIWVSRTGTGHYNIARGANSVDYAGHIRFGYGNNRGVIRGWNNNSGHYKPSADRAWQARLPSNEFGKL</sequence>
<dbReference type="Proteomes" id="UP000737113">
    <property type="component" value="Unassembled WGS sequence"/>
</dbReference>
<dbReference type="EMBL" id="JAAXYH010000026">
    <property type="protein sequence ID" value="NMH67195.1"/>
    <property type="molecule type" value="Genomic_DNA"/>
</dbReference>
<dbReference type="CDD" id="cd00063">
    <property type="entry name" value="FN3"/>
    <property type="match status" value="2"/>
</dbReference>
<dbReference type="Gene3D" id="2.180.10.10">
    <property type="entry name" value="RHS repeat-associated core"/>
    <property type="match status" value="2"/>
</dbReference>
<name>A0A972FW70_9GAMM</name>
<keyword evidence="2" id="KW-0964">Secreted</keyword>
<evidence type="ECO:0000256" key="3">
    <source>
        <dbReference type="ARBA" id="ARBA00023026"/>
    </source>
</evidence>
<dbReference type="InterPro" id="IPR013783">
    <property type="entry name" value="Ig-like_fold"/>
</dbReference>
<accession>A0A972FW70</accession>
<organism evidence="6 7">
    <name type="scientific">Shewanella salipaludis</name>
    <dbReference type="NCBI Taxonomy" id="2723052"/>
    <lineage>
        <taxon>Bacteria</taxon>
        <taxon>Pseudomonadati</taxon>
        <taxon>Pseudomonadota</taxon>
        <taxon>Gammaproteobacteria</taxon>
        <taxon>Alteromonadales</taxon>
        <taxon>Shewanellaceae</taxon>
        <taxon>Shewanella</taxon>
    </lineage>
</organism>
<dbReference type="InterPro" id="IPR028994">
    <property type="entry name" value="Integrin_alpha_N"/>
</dbReference>
<feature type="domain" description="Fibronectin type-III" evidence="5">
    <location>
        <begin position="138"/>
        <end position="226"/>
    </location>
</feature>
<dbReference type="PANTHER" id="PTHR32305">
    <property type="match status" value="1"/>
</dbReference>
<comment type="caution">
    <text evidence="6">The sequence shown here is derived from an EMBL/GenBank/DDBJ whole genome shotgun (WGS) entry which is preliminary data.</text>
</comment>
<keyword evidence="7" id="KW-1185">Reference proteome</keyword>
<dbReference type="GO" id="GO:0005737">
    <property type="term" value="C:cytoplasm"/>
    <property type="evidence" value="ECO:0007669"/>
    <property type="project" value="InterPro"/>
</dbReference>
<gene>
    <name evidence="6" type="ORF">HC757_18780</name>
</gene>
<dbReference type="PROSITE" id="PS50853">
    <property type="entry name" value="FN3"/>
    <property type="match status" value="2"/>
</dbReference>
<dbReference type="NCBIfam" id="TIGR01643">
    <property type="entry name" value="YD_repeat_2x"/>
    <property type="match status" value="1"/>
</dbReference>
<evidence type="ECO:0000256" key="1">
    <source>
        <dbReference type="ARBA" id="ARBA00004613"/>
    </source>
</evidence>